<dbReference type="RefSeq" id="WP_185141307.1">
    <property type="nucleotide sequence ID" value="NZ_JACJVP010000005.1"/>
</dbReference>
<dbReference type="EMBL" id="JACJVP010000005">
    <property type="protein sequence ID" value="MBB6669863.1"/>
    <property type="molecule type" value="Genomic_DNA"/>
</dbReference>
<proteinExistence type="predicted"/>
<organism evidence="1 2">
    <name type="scientific">Cohnella nanjingensis</name>
    <dbReference type="NCBI Taxonomy" id="1387779"/>
    <lineage>
        <taxon>Bacteria</taxon>
        <taxon>Bacillati</taxon>
        <taxon>Bacillota</taxon>
        <taxon>Bacilli</taxon>
        <taxon>Bacillales</taxon>
        <taxon>Paenibacillaceae</taxon>
        <taxon>Cohnella</taxon>
    </lineage>
</organism>
<reference evidence="1 2" key="1">
    <citation type="submission" date="2020-08" db="EMBL/GenBank/DDBJ databases">
        <title>Cohnella phylogeny.</title>
        <authorList>
            <person name="Dunlap C."/>
        </authorList>
    </citation>
    <scope>NUCLEOTIDE SEQUENCE [LARGE SCALE GENOMIC DNA]</scope>
    <source>
        <strain evidence="1 2">DSM 28246</strain>
    </source>
</reference>
<accession>A0A7X0VE36</accession>
<comment type="caution">
    <text evidence="1">The sequence shown here is derived from an EMBL/GenBank/DDBJ whole genome shotgun (WGS) entry which is preliminary data.</text>
</comment>
<evidence type="ECO:0000313" key="2">
    <source>
        <dbReference type="Proteomes" id="UP000547209"/>
    </source>
</evidence>
<evidence type="ECO:0000313" key="1">
    <source>
        <dbReference type="EMBL" id="MBB6669863.1"/>
    </source>
</evidence>
<protein>
    <submittedName>
        <fullName evidence="1">Uncharacterized protein</fullName>
    </submittedName>
</protein>
<gene>
    <name evidence="1" type="ORF">H7C19_04080</name>
</gene>
<dbReference type="AlphaFoldDB" id="A0A7X0VE36"/>
<sequence length="79" mass="8566">MSIRAYLISREDRTGDFLTIALQLAGWLKRLHLEGKEAPAIRPDRFAIRTADGAVLATAPASDARARRRSGTGGTAVFI</sequence>
<keyword evidence="2" id="KW-1185">Reference proteome</keyword>
<dbReference type="Proteomes" id="UP000547209">
    <property type="component" value="Unassembled WGS sequence"/>
</dbReference>
<name>A0A7X0VE36_9BACL</name>